<evidence type="ECO:0000313" key="7">
    <source>
        <dbReference type="Proteomes" id="UP000309550"/>
    </source>
</evidence>
<evidence type="ECO:0000313" key="6">
    <source>
        <dbReference type="EMBL" id="TMM51281.1"/>
    </source>
</evidence>
<dbReference type="InterPro" id="IPR034646">
    <property type="entry name" value="ADCK3_dom"/>
</dbReference>
<dbReference type="GO" id="GO:0006744">
    <property type="term" value="P:ubiquinone biosynthetic process"/>
    <property type="evidence" value="ECO:0007669"/>
    <property type="project" value="TreeGrafter"/>
</dbReference>
<dbReference type="OrthoDB" id="9795390at2"/>
<accession>A0A5S3Q427</accession>
<name>A0A5S3Q427_9RHOB</name>
<evidence type="ECO:0000259" key="5">
    <source>
        <dbReference type="Pfam" id="PF03109"/>
    </source>
</evidence>
<keyword evidence="4" id="KW-0067">ATP-binding</keyword>
<evidence type="ECO:0000256" key="1">
    <source>
        <dbReference type="ARBA" id="ARBA00009670"/>
    </source>
</evidence>
<evidence type="ECO:0000256" key="4">
    <source>
        <dbReference type="ARBA" id="ARBA00022840"/>
    </source>
</evidence>
<gene>
    <name evidence="6" type="ORF">FDT80_15615</name>
</gene>
<evidence type="ECO:0000256" key="2">
    <source>
        <dbReference type="ARBA" id="ARBA00022679"/>
    </source>
</evidence>
<dbReference type="PANTHER" id="PTHR43851">
    <property type="match status" value="1"/>
</dbReference>
<reference evidence="6 7" key="1">
    <citation type="submission" date="2019-05" db="EMBL/GenBank/DDBJ databases">
        <title>Sulfitobacter sabulilitoris sp. nov., isolated from a marine sand.</title>
        <authorList>
            <person name="Yoon J.-H."/>
        </authorList>
    </citation>
    <scope>NUCLEOTIDE SEQUENCE [LARGE SCALE GENOMIC DNA]</scope>
    <source>
        <strain evidence="6 7">HSMS-29</strain>
    </source>
</reference>
<organism evidence="6 7">
    <name type="scientific">Sulfitobacter sabulilitoris</name>
    <dbReference type="NCBI Taxonomy" id="2562655"/>
    <lineage>
        <taxon>Bacteria</taxon>
        <taxon>Pseudomonadati</taxon>
        <taxon>Pseudomonadota</taxon>
        <taxon>Alphaproteobacteria</taxon>
        <taxon>Rhodobacterales</taxon>
        <taxon>Roseobacteraceae</taxon>
        <taxon>Sulfitobacter</taxon>
    </lineage>
</organism>
<comment type="similarity">
    <text evidence="1">Belongs to the protein kinase superfamily. ADCK protein kinase family.</text>
</comment>
<evidence type="ECO:0000256" key="3">
    <source>
        <dbReference type="ARBA" id="ARBA00022741"/>
    </source>
</evidence>
<keyword evidence="3" id="KW-0547">Nucleotide-binding</keyword>
<sequence length="440" mass="48712">MTKPPFEQRGLPVPRGRLSRLARFGGLTGRVLGTMAVSGGRQIASGQRPDLGRLLLTPGNAARITNELAQMRGAAMKVGQLISMEAGDLVPPDVAEMLAHLRSDAHFMPPKQLKTTLVHAWGPDFMQRFERFDVRPIAAASIGQVHRATTAEGQDLAIKVQYPGVRRSIDSDLRNVGALLRMSGMVPRGLDIGPLLDEARRQLHEEADYDREGQALARFGGLLSDAPDYHVPRLHAGLTTRDVLAMSFARGTPIEELHTAPQQVRDRAVRLLIDLVLRELFEFHLMQTDPNFANYRYDAQTGKVVLLDFGATRAFGPQMAAQYRTLMRAGVAGDRQAVRAAALDIGFITTDTRRDHAETMLDMFDMAMEPLRKPTAFDFGASNLAARLRDRGLAFGMEREFDTVPPMNTLFLQRKIAGMYLLASRLRARVAIAPLIAPWM</sequence>
<dbReference type="RefSeq" id="WP_138663240.1">
    <property type="nucleotide sequence ID" value="NZ_VANS01000004.1"/>
</dbReference>
<dbReference type="CDD" id="cd13970">
    <property type="entry name" value="ABC1_ADCK3"/>
    <property type="match status" value="1"/>
</dbReference>
<feature type="domain" description="ABC1 atypical kinase-like" evidence="5">
    <location>
        <begin position="101"/>
        <end position="340"/>
    </location>
</feature>
<dbReference type="Proteomes" id="UP000309550">
    <property type="component" value="Unassembled WGS sequence"/>
</dbReference>
<dbReference type="InterPro" id="IPR004147">
    <property type="entry name" value="ABC1_dom"/>
</dbReference>
<dbReference type="InterPro" id="IPR051409">
    <property type="entry name" value="Atypical_kinase_ADCK"/>
</dbReference>
<dbReference type="SUPFAM" id="SSF56112">
    <property type="entry name" value="Protein kinase-like (PK-like)"/>
    <property type="match status" value="1"/>
</dbReference>
<protein>
    <submittedName>
        <fullName evidence="6">AarF/ABC1/UbiB kinase family protein</fullName>
    </submittedName>
</protein>
<comment type="caution">
    <text evidence="6">The sequence shown here is derived from an EMBL/GenBank/DDBJ whole genome shotgun (WGS) entry which is preliminary data.</text>
</comment>
<dbReference type="AlphaFoldDB" id="A0A5S3Q427"/>
<dbReference type="EMBL" id="VANS01000004">
    <property type="protein sequence ID" value="TMM51281.1"/>
    <property type="molecule type" value="Genomic_DNA"/>
</dbReference>
<dbReference type="PANTHER" id="PTHR43851:SF3">
    <property type="entry name" value="COENZYME Q8"/>
    <property type="match status" value="1"/>
</dbReference>
<dbReference type="GO" id="GO:0016301">
    <property type="term" value="F:kinase activity"/>
    <property type="evidence" value="ECO:0007669"/>
    <property type="project" value="UniProtKB-KW"/>
</dbReference>
<proteinExistence type="inferred from homology"/>
<dbReference type="GO" id="GO:0005524">
    <property type="term" value="F:ATP binding"/>
    <property type="evidence" value="ECO:0007669"/>
    <property type="project" value="UniProtKB-KW"/>
</dbReference>
<keyword evidence="2" id="KW-0808">Transferase</keyword>
<dbReference type="Pfam" id="PF03109">
    <property type="entry name" value="ABC1"/>
    <property type="match status" value="1"/>
</dbReference>
<dbReference type="InterPro" id="IPR011009">
    <property type="entry name" value="Kinase-like_dom_sf"/>
</dbReference>
<keyword evidence="7" id="KW-1185">Reference proteome</keyword>
<keyword evidence="6" id="KW-0418">Kinase</keyword>